<feature type="region of interest" description="Disordered" evidence="1">
    <location>
        <begin position="268"/>
        <end position="291"/>
    </location>
</feature>
<evidence type="ECO:0000313" key="4">
    <source>
        <dbReference type="Proteomes" id="UP001595526"/>
    </source>
</evidence>
<dbReference type="Pfam" id="PF05168">
    <property type="entry name" value="HEPN"/>
    <property type="match status" value="1"/>
</dbReference>
<accession>A0ABV7JD45</accession>
<name>A0ABV7JD45_9SPHI</name>
<reference evidence="4" key="1">
    <citation type="journal article" date="2019" name="Int. J. Syst. Evol. Microbiol.">
        <title>The Global Catalogue of Microorganisms (GCM) 10K type strain sequencing project: providing services to taxonomists for standard genome sequencing and annotation.</title>
        <authorList>
            <consortium name="The Broad Institute Genomics Platform"/>
            <consortium name="The Broad Institute Genome Sequencing Center for Infectious Disease"/>
            <person name="Wu L."/>
            <person name="Ma J."/>
        </authorList>
    </citation>
    <scope>NUCLEOTIDE SEQUENCE [LARGE SCALE GENOMIC DNA]</scope>
    <source>
        <strain evidence="4">KCTC 52416</strain>
    </source>
</reference>
<evidence type="ECO:0000313" key="3">
    <source>
        <dbReference type="EMBL" id="MFC3196039.1"/>
    </source>
</evidence>
<dbReference type="InterPro" id="IPR007842">
    <property type="entry name" value="HEPN_dom"/>
</dbReference>
<dbReference type="Gene3D" id="1.20.120.330">
    <property type="entry name" value="Nucleotidyltransferases domain 2"/>
    <property type="match status" value="1"/>
</dbReference>
<proteinExistence type="predicted"/>
<feature type="compositionally biased region" description="Low complexity" evidence="1">
    <location>
        <begin position="277"/>
        <end position="291"/>
    </location>
</feature>
<sequence length="589" mass="67359">MYRNFVQILQLVDRLTARMDLDRIFLFSYPTLDSEQQHLLLVVNPVKGLAPKALAPIVSLCFSDTEAIPFDMIITGEWQNQLKHGSLYYTYASLPQHELYADPKKKSPLFSRKVISSLLELSALNYAKCRKNSDEFRKGVDNYLIKGEYGQATFMLHQFLELRLKGLMATIGMNGGKSHNIEHLMKSVRSFVPQLTTLFPYDDSHSVDLLRLLDQSYVKAKKQESVDISLDEFNILLDKCEQAKFTMDEMVATMTERIHAYREQLPKEAEKQPDTNPTQQATGASAAPTASTQLTCEDFSGFPWPEQYKKDVNALLDRIHQTHRPEQVMMLNYHTGGFSGVSPFQQEQAEEREGSKTELYLVVLMKNKGPFHFKCMEVGEVSAMVVYLSVDQVRKKLAEGNRFVYTLWTRGQVLRKKSTFSPAFTLAEPDWMTERKAVVELWENAKACMGNLIGVIQNASVLKIDTGLLLLRNLLEIGVNTYLRCAVGYVPKTASLAELIDWSGITDRRLLDFIYPTSKTDKVRLHLVLWPEMIWWKNVEIGLSKVSQSFYRDKAKEIFSFFENLCADVRAEMESKVEKAKDPEQEVSV</sequence>
<comment type="caution">
    <text evidence="3">The sequence shown here is derived from an EMBL/GenBank/DDBJ whole genome shotgun (WGS) entry which is preliminary data.</text>
</comment>
<dbReference type="EMBL" id="JBHRTA010000003">
    <property type="protein sequence ID" value="MFC3196039.1"/>
    <property type="molecule type" value="Genomic_DNA"/>
</dbReference>
<gene>
    <name evidence="3" type="ORF">ACFOET_00300</name>
</gene>
<organism evidence="3 4">
    <name type="scientific">Parapedobacter deserti</name>
    <dbReference type="NCBI Taxonomy" id="1912957"/>
    <lineage>
        <taxon>Bacteria</taxon>
        <taxon>Pseudomonadati</taxon>
        <taxon>Bacteroidota</taxon>
        <taxon>Sphingobacteriia</taxon>
        <taxon>Sphingobacteriales</taxon>
        <taxon>Sphingobacteriaceae</taxon>
        <taxon>Parapedobacter</taxon>
    </lineage>
</organism>
<evidence type="ECO:0000259" key="2">
    <source>
        <dbReference type="PROSITE" id="PS50910"/>
    </source>
</evidence>
<dbReference type="PROSITE" id="PS50910">
    <property type="entry name" value="HEPN"/>
    <property type="match status" value="1"/>
</dbReference>
<feature type="domain" description="HEPN" evidence="2">
    <location>
        <begin position="130"/>
        <end position="250"/>
    </location>
</feature>
<evidence type="ECO:0000256" key="1">
    <source>
        <dbReference type="SAM" id="MobiDB-lite"/>
    </source>
</evidence>
<protein>
    <submittedName>
        <fullName evidence="3">HEPN domain-containing protein</fullName>
    </submittedName>
</protein>
<dbReference type="SUPFAM" id="SSF81593">
    <property type="entry name" value="Nucleotidyltransferase substrate binding subunit/domain"/>
    <property type="match status" value="1"/>
</dbReference>
<keyword evidence="4" id="KW-1185">Reference proteome</keyword>
<dbReference type="Proteomes" id="UP001595526">
    <property type="component" value="Unassembled WGS sequence"/>
</dbReference>